<reference evidence="2 3" key="1">
    <citation type="submission" date="2016-03" db="EMBL/GenBank/DDBJ databases">
        <title>Whole genome sequencing of Grifola frondosa 9006-11.</title>
        <authorList>
            <person name="Min B."/>
            <person name="Park H."/>
            <person name="Kim J.-G."/>
            <person name="Cho H."/>
            <person name="Oh Y.-L."/>
            <person name="Kong W.-S."/>
            <person name="Choi I.-G."/>
        </authorList>
    </citation>
    <scope>NUCLEOTIDE SEQUENCE [LARGE SCALE GENOMIC DNA]</scope>
    <source>
        <strain evidence="2 3">9006-11</strain>
    </source>
</reference>
<keyword evidence="1" id="KW-1133">Transmembrane helix</keyword>
<organism evidence="2 3">
    <name type="scientific">Grifola frondosa</name>
    <name type="common">Maitake</name>
    <name type="synonym">Polyporus frondosus</name>
    <dbReference type="NCBI Taxonomy" id="5627"/>
    <lineage>
        <taxon>Eukaryota</taxon>
        <taxon>Fungi</taxon>
        <taxon>Dikarya</taxon>
        <taxon>Basidiomycota</taxon>
        <taxon>Agaricomycotina</taxon>
        <taxon>Agaricomycetes</taxon>
        <taxon>Polyporales</taxon>
        <taxon>Grifolaceae</taxon>
        <taxon>Grifola</taxon>
    </lineage>
</organism>
<feature type="transmembrane region" description="Helical" evidence="1">
    <location>
        <begin position="21"/>
        <end position="46"/>
    </location>
</feature>
<proteinExistence type="predicted"/>
<sequence length="105" mass="10818">MARRASKQNLALSIEISNMRLTSILIAYILRSGMMPAFVVAVPQLLPTSLPIPTILPAPACAGTLGAACSNAPLDSLPILPDCCFPLTCNNLAGDVPIGTCGIAI</sequence>
<protein>
    <submittedName>
        <fullName evidence="2">Uncharacterized protein</fullName>
    </submittedName>
</protein>
<keyword evidence="1" id="KW-0812">Transmembrane</keyword>
<comment type="caution">
    <text evidence="2">The sequence shown here is derived from an EMBL/GenBank/DDBJ whole genome shotgun (WGS) entry which is preliminary data.</text>
</comment>
<keyword evidence="1" id="KW-0472">Membrane</keyword>
<evidence type="ECO:0000313" key="2">
    <source>
        <dbReference type="EMBL" id="OBZ73401.1"/>
    </source>
</evidence>
<dbReference type="EMBL" id="LUGG01000007">
    <property type="protein sequence ID" value="OBZ73401.1"/>
    <property type="molecule type" value="Genomic_DNA"/>
</dbReference>
<evidence type="ECO:0000256" key="1">
    <source>
        <dbReference type="SAM" id="Phobius"/>
    </source>
</evidence>
<name>A0A1C7M953_GRIFR</name>
<accession>A0A1C7M953</accession>
<dbReference type="Proteomes" id="UP000092993">
    <property type="component" value="Unassembled WGS sequence"/>
</dbReference>
<evidence type="ECO:0000313" key="3">
    <source>
        <dbReference type="Proteomes" id="UP000092993"/>
    </source>
</evidence>
<keyword evidence="3" id="KW-1185">Reference proteome</keyword>
<dbReference type="AlphaFoldDB" id="A0A1C7M953"/>
<gene>
    <name evidence="2" type="ORF">A0H81_07286</name>
</gene>